<organism evidence="2 3">
    <name type="scientific">Fraxinus pennsylvanica</name>
    <dbReference type="NCBI Taxonomy" id="56036"/>
    <lineage>
        <taxon>Eukaryota</taxon>
        <taxon>Viridiplantae</taxon>
        <taxon>Streptophyta</taxon>
        <taxon>Embryophyta</taxon>
        <taxon>Tracheophyta</taxon>
        <taxon>Spermatophyta</taxon>
        <taxon>Magnoliopsida</taxon>
        <taxon>eudicotyledons</taxon>
        <taxon>Gunneridae</taxon>
        <taxon>Pentapetalae</taxon>
        <taxon>asterids</taxon>
        <taxon>lamiids</taxon>
        <taxon>Lamiales</taxon>
        <taxon>Oleaceae</taxon>
        <taxon>Oleeae</taxon>
        <taxon>Fraxinus</taxon>
    </lineage>
</organism>
<dbReference type="EMBL" id="OU503049">
    <property type="protein sequence ID" value="CAI9775458.1"/>
    <property type="molecule type" value="Genomic_DNA"/>
</dbReference>
<dbReference type="GO" id="GO:0005739">
    <property type="term" value="C:mitochondrion"/>
    <property type="evidence" value="ECO:0007669"/>
    <property type="project" value="TreeGrafter"/>
</dbReference>
<evidence type="ECO:0000313" key="2">
    <source>
        <dbReference type="EMBL" id="CAI9775458.1"/>
    </source>
</evidence>
<dbReference type="PANTHER" id="PTHR31346:SF4">
    <property type="entry name" value="MULTIPLE ORGANELLAR RNA EDITING FACTOR 8, CHLOROPLASTIC_MITOCHONDRIAL"/>
    <property type="match status" value="1"/>
</dbReference>
<protein>
    <submittedName>
        <fullName evidence="2">Uncharacterized protein</fullName>
    </submittedName>
</protein>
<sequence length="113" mass="12606">MILHYLEILSHLLHHHNPPLSVASGPSLLRRPLPISIAWPQRSRPGAPAFSIRGFATRPTSSLLNDPNPNGSNRPSKETILLYECDFEHWLVVVEKPEGNQPEMKSLTATSKP</sequence>
<dbReference type="InterPro" id="IPR039206">
    <property type="entry name" value="MORF/ORRM1/DAG-like"/>
</dbReference>
<proteinExistence type="predicted"/>
<name>A0AAD1ZTT8_9LAMI</name>
<dbReference type="PANTHER" id="PTHR31346">
    <property type="entry name" value="MULTIPLE ORGANELLAR RNA EDITING FACTOR 2, CHLOROPLASTIC-RELATED-RELATED"/>
    <property type="match status" value="1"/>
</dbReference>
<dbReference type="GO" id="GO:0016554">
    <property type="term" value="P:cytidine to uridine editing"/>
    <property type="evidence" value="ECO:0007669"/>
    <property type="project" value="InterPro"/>
</dbReference>
<accession>A0AAD1ZTT8</accession>
<gene>
    <name evidence="2" type="ORF">FPE_LOCUS22888</name>
</gene>
<keyword evidence="3" id="KW-1185">Reference proteome</keyword>
<feature type="compositionally biased region" description="Polar residues" evidence="1">
    <location>
        <begin position="58"/>
        <end position="74"/>
    </location>
</feature>
<dbReference type="Proteomes" id="UP000834106">
    <property type="component" value="Chromosome 14"/>
</dbReference>
<feature type="region of interest" description="Disordered" evidence="1">
    <location>
        <begin position="58"/>
        <end position="77"/>
    </location>
</feature>
<dbReference type="AlphaFoldDB" id="A0AAD1ZTT8"/>
<reference evidence="2" key="1">
    <citation type="submission" date="2023-05" db="EMBL/GenBank/DDBJ databases">
        <authorList>
            <person name="Huff M."/>
        </authorList>
    </citation>
    <scope>NUCLEOTIDE SEQUENCE</scope>
</reference>
<dbReference type="GO" id="GO:0080156">
    <property type="term" value="P:mitochondrial mRNA modification"/>
    <property type="evidence" value="ECO:0007669"/>
    <property type="project" value="TreeGrafter"/>
</dbReference>
<evidence type="ECO:0000313" key="3">
    <source>
        <dbReference type="Proteomes" id="UP000834106"/>
    </source>
</evidence>
<evidence type="ECO:0000256" key="1">
    <source>
        <dbReference type="SAM" id="MobiDB-lite"/>
    </source>
</evidence>